<dbReference type="InterPro" id="IPR053140">
    <property type="entry name" value="GDSL_Rv0518-like"/>
</dbReference>
<dbReference type="Gene3D" id="3.40.50.1110">
    <property type="entry name" value="SGNH hydrolase"/>
    <property type="match status" value="1"/>
</dbReference>
<dbReference type="PANTHER" id="PTHR43784">
    <property type="entry name" value="GDSL-LIKE LIPASE/ACYLHYDROLASE, PUTATIVE (AFU_ORTHOLOGUE AFUA_2G00820)-RELATED"/>
    <property type="match status" value="1"/>
</dbReference>
<evidence type="ECO:0000313" key="3">
    <source>
        <dbReference type="EMBL" id="MBG0565005.1"/>
    </source>
</evidence>
<evidence type="ECO:0000259" key="2">
    <source>
        <dbReference type="Pfam" id="PF13472"/>
    </source>
</evidence>
<organism evidence="3 4">
    <name type="scientific">Actinoplanes aureus</name>
    <dbReference type="NCBI Taxonomy" id="2792083"/>
    <lineage>
        <taxon>Bacteria</taxon>
        <taxon>Bacillati</taxon>
        <taxon>Actinomycetota</taxon>
        <taxon>Actinomycetes</taxon>
        <taxon>Micromonosporales</taxon>
        <taxon>Micromonosporaceae</taxon>
        <taxon>Actinoplanes</taxon>
    </lineage>
</organism>
<evidence type="ECO:0000256" key="1">
    <source>
        <dbReference type="SAM" id="MobiDB-lite"/>
    </source>
</evidence>
<dbReference type="EMBL" id="JADQTO010000013">
    <property type="protein sequence ID" value="MBG0565005.1"/>
    <property type="molecule type" value="Genomic_DNA"/>
</dbReference>
<dbReference type="Proteomes" id="UP000598146">
    <property type="component" value="Unassembled WGS sequence"/>
</dbReference>
<comment type="caution">
    <text evidence="3">The sequence shown here is derived from an EMBL/GenBank/DDBJ whole genome shotgun (WGS) entry which is preliminary data.</text>
</comment>
<dbReference type="SUPFAM" id="SSF52266">
    <property type="entry name" value="SGNH hydrolase"/>
    <property type="match status" value="1"/>
</dbReference>
<feature type="domain" description="SGNH hydrolase-type esterase" evidence="2">
    <location>
        <begin position="229"/>
        <end position="413"/>
    </location>
</feature>
<gene>
    <name evidence="3" type="ORF">I4J89_26495</name>
</gene>
<proteinExistence type="predicted"/>
<dbReference type="Pfam" id="PF13472">
    <property type="entry name" value="Lipase_GDSL_2"/>
    <property type="match status" value="1"/>
</dbReference>
<feature type="compositionally biased region" description="Low complexity" evidence="1">
    <location>
        <begin position="33"/>
        <end position="46"/>
    </location>
</feature>
<accession>A0A931FZP8</accession>
<dbReference type="InterPro" id="IPR036514">
    <property type="entry name" value="SGNH_hydro_sf"/>
</dbReference>
<dbReference type="PANTHER" id="PTHR43784:SF2">
    <property type="entry name" value="GDSL-LIKE LIPASE_ACYLHYDROLASE, PUTATIVE (AFU_ORTHOLOGUE AFUA_2G00820)-RELATED"/>
    <property type="match status" value="1"/>
</dbReference>
<dbReference type="AlphaFoldDB" id="A0A931FZP8"/>
<feature type="region of interest" description="Disordered" evidence="1">
    <location>
        <begin position="26"/>
        <end position="46"/>
    </location>
</feature>
<reference evidence="3" key="1">
    <citation type="submission" date="2020-11" db="EMBL/GenBank/DDBJ databases">
        <title>Isolation and identification of active actinomycetes.</title>
        <authorList>
            <person name="Sun X."/>
        </authorList>
    </citation>
    <scope>NUCLEOTIDE SEQUENCE</scope>
    <source>
        <strain evidence="3">NEAU-A11</strain>
    </source>
</reference>
<name>A0A931FZP8_9ACTN</name>
<keyword evidence="4" id="KW-1185">Reference proteome</keyword>
<feature type="compositionally biased region" description="Basic and acidic residues" evidence="1">
    <location>
        <begin position="394"/>
        <end position="406"/>
    </location>
</feature>
<evidence type="ECO:0000313" key="4">
    <source>
        <dbReference type="Proteomes" id="UP000598146"/>
    </source>
</evidence>
<protein>
    <recommendedName>
        <fullName evidence="2">SGNH hydrolase-type esterase domain-containing protein</fullName>
    </recommendedName>
</protein>
<feature type="region of interest" description="Disordered" evidence="1">
    <location>
        <begin position="383"/>
        <end position="407"/>
    </location>
</feature>
<sequence length="425" mass="44551">MWARTAVVATVAVSAATGLYVAIGREDDPEQPPVAVESPQPSPSAAPALEALEVPSPAPAAVPWVGTWAVAVQPGGRPFDRQTLRQIVHTSIGGDSARVRLSNAYGTKPLTVSSVHVARRVRGSTVDPATNRPVTFGGATSVTIPAGGSAVSDPVDFVVPADSDIAVSAYLPSATGASTRHAVGTQHNYIAAGDQSAAAGLRRAKTHRSYHFLAGVDVQNAKATGSVVAFGASITDGVGSMFGANRRWPDLLSDRLRSSGRTIGVLNTGISGNRLTADTHGDSAAKRFDRDVLRQPGVRWVIISDDAINDLGKSAAPASELTGALRNLIDRAHDADIKVICSTLTPYRGAGYWTARGEQGRAAVNAFVRSRKSGCDAVLDQDRATRDPSAPTRFRPEYDSGDHLHPDTQGMRAIANAVNLGWFND</sequence>
<dbReference type="InterPro" id="IPR013830">
    <property type="entry name" value="SGNH_hydro"/>
</dbReference>